<name>A0A5C4TF12_9BACL</name>
<proteinExistence type="predicted"/>
<dbReference type="InterPro" id="IPR003010">
    <property type="entry name" value="C-N_Hydrolase"/>
</dbReference>
<reference evidence="3 4" key="1">
    <citation type="submission" date="2019-05" db="EMBL/GenBank/DDBJ databases">
        <title>We sequenced the genome of Paenibacillus hemerocallicola KCTC 33185 for further insight into its adaptation and study the phylogeny of Paenibacillus.</title>
        <authorList>
            <person name="Narsing Rao M.P."/>
        </authorList>
    </citation>
    <scope>NUCLEOTIDE SEQUENCE [LARGE SCALE GENOMIC DNA]</scope>
    <source>
        <strain evidence="3 4">KCTC 33185</strain>
    </source>
</reference>
<dbReference type="CDD" id="cd07197">
    <property type="entry name" value="nitrilase"/>
    <property type="match status" value="1"/>
</dbReference>
<dbReference type="RefSeq" id="WP_139600864.1">
    <property type="nucleotide sequence ID" value="NZ_VDCQ01000004.1"/>
</dbReference>
<accession>A0A5C4TF12</accession>
<dbReference type="Proteomes" id="UP000307943">
    <property type="component" value="Unassembled WGS sequence"/>
</dbReference>
<dbReference type="PANTHER" id="PTHR43674">
    <property type="entry name" value="NITRILASE C965.09-RELATED"/>
    <property type="match status" value="1"/>
</dbReference>
<dbReference type="InterPro" id="IPR050345">
    <property type="entry name" value="Aliph_Amidase/BUP"/>
</dbReference>
<dbReference type="SUPFAM" id="SSF56317">
    <property type="entry name" value="Carbon-nitrogen hydrolase"/>
    <property type="match status" value="1"/>
</dbReference>
<keyword evidence="1 3" id="KW-0378">Hydrolase</keyword>
<dbReference type="InterPro" id="IPR036526">
    <property type="entry name" value="C-N_Hydrolase_sf"/>
</dbReference>
<dbReference type="AlphaFoldDB" id="A0A5C4TF12"/>
<dbReference type="PANTHER" id="PTHR43674:SF2">
    <property type="entry name" value="BETA-UREIDOPROPIONASE"/>
    <property type="match status" value="1"/>
</dbReference>
<dbReference type="EMBL" id="VDCQ01000004">
    <property type="protein sequence ID" value="TNJ67578.1"/>
    <property type="molecule type" value="Genomic_DNA"/>
</dbReference>
<sequence length="316" mass="35536">MANYVKISSLGPAPCVIEATVPAEEAVGRMIAHWERMLGFVLPDKPDLIVLPEACDRPSKSSYPTERRMEYYRVRGNRIRDFFAGIAAKHGCNIVYPSHMQAEDGSWRNTAQLIDRQGRVTGTYHKNHLVPNEYNLNGILYGKDAPVFECDFGRVACAICFDLNFDELRLKYVQAKPDLIVFPSMYHGALMQNYWAYSCRAHFVGSIAGLPCSIVSPLGETVAQSTNYYPYVTTTVNLDCAVLHIDENGAHFRAIKQKYGSKVKIHDPGLLGSVLLSSETDEFTVREVISEFKLELLDDYFSRSLTHRCAPGHMEP</sequence>
<dbReference type="Pfam" id="PF00795">
    <property type="entry name" value="CN_hydrolase"/>
    <property type="match status" value="1"/>
</dbReference>
<dbReference type="PROSITE" id="PS50263">
    <property type="entry name" value="CN_HYDROLASE"/>
    <property type="match status" value="1"/>
</dbReference>
<evidence type="ECO:0000313" key="4">
    <source>
        <dbReference type="Proteomes" id="UP000307943"/>
    </source>
</evidence>
<evidence type="ECO:0000256" key="1">
    <source>
        <dbReference type="ARBA" id="ARBA00022801"/>
    </source>
</evidence>
<dbReference type="OrthoDB" id="9811121at2"/>
<dbReference type="Gene3D" id="3.60.110.10">
    <property type="entry name" value="Carbon-nitrogen hydrolase"/>
    <property type="match status" value="1"/>
</dbReference>
<evidence type="ECO:0000313" key="3">
    <source>
        <dbReference type="EMBL" id="TNJ67578.1"/>
    </source>
</evidence>
<protein>
    <submittedName>
        <fullName evidence="3">Carbon-nitrogen hydrolase family protein</fullName>
    </submittedName>
</protein>
<organism evidence="3 4">
    <name type="scientific">Paenibacillus hemerocallicola</name>
    <dbReference type="NCBI Taxonomy" id="1172614"/>
    <lineage>
        <taxon>Bacteria</taxon>
        <taxon>Bacillati</taxon>
        <taxon>Bacillota</taxon>
        <taxon>Bacilli</taxon>
        <taxon>Bacillales</taxon>
        <taxon>Paenibacillaceae</taxon>
        <taxon>Paenibacillus</taxon>
    </lineage>
</organism>
<evidence type="ECO:0000259" key="2">
    <source>
        <dbReference type="PROSITE" id="PS50263"/>
    </source>
</evidence>
<gene>
    <name evidence="3" type="ORF">FE784_04130</name>
</gene>
<feature type="domain" description="CN hydrolase" evidence="2">
    <location>
        <begin position="16"/>
        <end position="238"/>
    </location>
</feature>
<keyword evidence="4" id="KW-1185">Reference proteome</keyword>
<comment type="caution">
    <text evidence="3">The sequence shown here is derived from an EMBL/GenBank/DDBJ whole genome shotgun (WGS) entry which is preliminary data.</text>
</comment>
<dbReference type="GO" id="GO:0016811">
    <property type="term" value="F:hydrolase activity, acting on carbon-nitrogen (but not peptide) bonds, in linear amides"/>
    <property type="evidence" value="ECO:0007669"/>
    <property type="project" value="TreeGrafter"/>
</dbReference>